<proteinExistence type="inferred from homology"/>
<accession>A0A2P7QDW4</accession>
<dbReference type="GO" id="GO:0009279">
    <property type="term" value="C:cell outer membrane"/>
    <property type="evidence" value="ECO:0007669"/>
    <property type="project" value="UniProtKB-SubCell"/>
</dbReference>
<feature type="signal peptide" evidence="9">
    <location>
        <begin position="1"/>
        <end position="22"/>
    </location>
</feature>
<evidence type="ECO:0000256" key="7">
    <source>
        <dbReference type="ARBA" id="ARBA00023306"/>
    </source>
</evidence>
<keyword evidence="1 8" id="KW-0132">Cell division</keyword>
<dbReference type="InterPro" id="IPR006664">
    <property type="entry name" value="OMP_bac"/>
</dbReference>
<dbReference type="InterPro" id="IPR039001">
    <property type="entry name" value="Pal"/>
</dbReference>
<evidence type="ECO:0000313" key="11">
    <source>
        <dbReference type="EMBL" id="PSJ36167.1"/>
    </source>
</evidence>
<dbReference type="Proteomes" id="UP000241167">
    <property type="component" value="Unassembled WGS sequence"/>
</dbReference>
<comment type="caution">
    <text evidence="11">The sequence shown here is derived from an EMBL/GenBank/DDBJ whole genome shotgun (WGS) entry which is preliminary data.</text>
</comment>
<keyword evidence="12" id="KW-1185">Reference proteome</keyword>
<keyword evidence="2 8" id="KW-0732">Signal</keyword>
<dbReference type="HAMAP" id="MF_02204">
    <property type="entry name" value="Pal"/>
    <property type="match status" value="1"/>
</dbReference>
<dbReference type="Pfam" id="PF00691">
    <property type="entry name" value="OmpA"/>
    <property type="match status" value="1"/>
</dbReference>
<evidence type="ECO:0000256" key="6">
    <source>
        <dbReference type="ARBA" id="ARBA00023288"/>
    </source>
</evidence>
<dbReference type="InterPro" id="IPR014169">
    <property type="entry name" value="Pal_lipo_C"/>
</dbReference>
<dbReference type="InterPro" id="IPR050330">
    <property type="entry name" value="Bact_OuterMem_StrucFunc"/>
</dbReference>
<dbReference type="Gene3D" id="3.30.1330.60">
    <property type="entry name" value="OmpA-like domain"/>
    <property type="match status" value="1"/>
</dbReference>
<dbReference type="AlphaFoldDB" id="A0A2P7QDW4"/>
<dbReference type="PANTHER" id="PTHR30329">
    <property type="entry name" value="STATOR ELEMENT OF FLAGELLAR MOTOR COMPLEX"/>
    <property type="match status" value="1"/>
</dbReference>
<keyword evidence="4 8" id="KW-0564">Palmitate</keyword>
<gene>
    <name evidence="8 11" type="primary">pal</name>
    <name evidence="11" type="ORF">C7I55_27535</name>
</gene>
<dbReference type="PRINTS" id="PR01021">
    <property type="entry name" value="OMPADOMAIN"/>
</dbReference>
<keyword evidence="6 8" id="KW-0449">Lipoprotein</keyword>
<keyword evidence="5 8" id="KW-0998">Cell outer membrane</keyword>
<evidence type="ECO:0000256" key="8">
    <source>
        <dbReference type="HAMAP-Rule" id="MF_02204"/>
    </source>
</evidence>
<dbReference type="GO" id="GO:0051301">
    <property type="term" value="P:cell division"/>
    <property type="evidence" value="ECO:0007669"/>
    <property type="project" value="UniProtKB-UniRule"/>
</dbReference>
<dbReference type="PROSITE" id="PS51257">
    <property type="entry name" value="PROKAR_LIPOPROTEIN"/>
    <property type="match status" value="1"/>
</dbReference>
<evidence type="ECO:0000256" key="3">
    <source>
        <dbReference type="ARBA" id="ARBA00023136"/>
    </source>
</evidence>
<comment type="subunit">
    <text evidence="8">The Tol-Pal system is composed of five core proteins: the inner membrane proteins TolA, TolQ and TolR, the periplasmic protein TolB and the outer membrane protein Pal. They form a network linking the inner and outer membranes and the peptidoglycan layer.</text>
</comment>
<comment type="similarity">
    <text evidence="8">Belongs to the Pal lipoprotein family.</text>
</comment>
<dbReference type="EMBL" id="PXYI01000020">
    <property type="protein sequence ID" value="PSJ36167.1"/>
    <property type="molecule type" value="Genomic_DNA"/>
</dbReference>
<dbReference type="InterPro" id="IPR006665">
    <property type="entry name" value="OmpA-like"/>
</dbReference>
<evidence type="ECO:0000313" key="12">
    <source>
        <dbReference type="Proteomes" id="UP000241167"/>
    </source>
</evidence>
<comment type="function">
    <text evidence="8">Part of the Tol-Pal system, which plays a role in outer membrane invagination during cell division and is important for maintaining outer membrane integrity.</text>
</comment>
<evidence type="ECO:0000256" key="9">
    <source>
        <dbReference type="SAM" id="SignalP"/>
    </source>
</evidence>
<feature type="chain" id="PRO_5015153209" description="Peptidoglycan-associated lipoprotein" evidence="9">
    <location>
        <begin position="23"/>
        <end position="177"/>
    </location>
</feature>
<dbReference type="CDD" id="cd07185">
    <property type="entry name" value="OmpA_C-like"/>
    <property type="match status" value="1"/>
</dbReference>
<evidence type="ECO:0000256" key="5">
    <source>
        <dbReference type="ARBA" id="ARBA00023237"/>
    </source>
</evidence>
<feature type="domain" description="OmpA-like" evidence="10">
    <location>
        <begin position="60"/>
        <end position="177"/>
    </location>
</feature>
<protein>
    <recommendedName>
        <fullName evidence="8">Peptidoglycan-associated lipoprotein</fullName>
        <shortName evidence="8">PAL</shortName>
    </recommendedName>
</protein>
<comment type="subcellular location">
    <subcellularLocation>
        <location evidence="8">Cell outer membrane</location>
        <topology evidence="8">Lipid-anchor</topology>
    </subcellularLocation>
</comment>
<dbReference type="SUPFAM" id="SSF103088">
    <property type="entry name" value="OmpA-like"/>
    <property type="match status" value="1"/>
</dbReference>
<organism evidence="11 12">
    <name type="scientific">Allosphingosinicella deserti</name>
    <dbReference type="NCBI Taxonomy" id="2116704"/>
    <lineage>
        <taxon>Bacteria</taxon>
        <taxon>Pseudomonadati</taxon>
        <taxon>Pseudomonadota</taxon>
        <taxon>Alphaproteobacteria</taxon>
        <taxon>Sphingomonadales</taxon>
        <taxon>Sphingomonadaceae</taxon>
        <taxon>Allosphingosinicella</taxon>
    </lineage>
</organism>
<evidence type="ECO:0000256" key="4">
    <source>
        <dbReference type="ARBA" id="ARBA00023139"/>
    </source>
</evidence>
<name>A0A2P7QDW4_9SPHN</name>
<dbReference type="PANTHER" id="PTHR30329:SF21">
    <property type="entry name" value="LIPOPROTEIN YIAD-RELATED"/>
    <property type="match status" value="1"/>
</dbReference>
<dbReference type="OrthoDB" id="9809164at2"/>
<evidence type="ECO:0000256" key="2">
    <source>
        <dbReference type="ARBA" id="ARBA00022729"/>
    </source>
</evidence>
<sequence>MKLRLAPLALAAGAALVTSACAKKQPAQLPPAPVGSDGATAVGDDFGSAGQVSELEGLRRDMVSQAGADTVLFVTDSHILDDQARAILEGQARWLLAHPSVRITIEGHCDERGTREYNLALGERRANAAKNFLSARGVAASRMNVVSWGKERPAALGSDVASLAQNRRAVTVLVSSS</sequence>
<dbReference type="NCBIfam" id="TIGR02802">
    <property type="entry name" value="Pal_lipo"/>
    <property type="match status" value="1"/>
</dbReference>
<evidence type="ECO:0000259" key="10">
    <source>
        <dbReference type="PROSITE" id="PS51123"/>
    </source>
</evidence>
<evidence type="ECO:0000256" key="1">
    <source>
        <dbReference type="ARBA" id="ARBA00022618"/>
    </source>
</evidence>
<reference evidence="11 12" key="1">
    <citation type="submission" date="2018-03" db="EMBL/GenBank/DDBJ databases">
        <title>The draft genome of Sphingosinicella sp. GL-C-18.</title>
        <authorList>
            <person name="Liu L."/>
            <person name="Li L."/>
            <person name="Liang L."/>
            <person name="Zhang X."/>
            <person name="Wang T."/>
        </authorList>
    </citation>
    <scope>NUCLEOTIDE SEQUENCE [LARGE SCALE GENOMIC DNA]</scope>
    <source>
        <strain evidence="11 12">GL-C-18</strain>
    </source>
</reference>
<keyword evidence="7 8" id="KW-0131">Cell cycle</keyword>
<dbReference type="RefSeq" id="WP_106516267.1">
    <property type="nucleotide sequence ID" value="NZ_PXYI01000020.1"/>
</dbReference>
<dbReference type="PROSITE" id="PS51123">
    <property type="entry name" value="OMPA_2"/>
    <property type="match status" value="1"/>
</dbReference>
<dbReference type="InterPro" id="IPR036737">
    <property type="entry name" value="OmpA-like_sf"/>
</dbReference>
<keyword evidence="3 8" id="KW-0472">Membrane</keyword>